<gene>
    <name evidence="1" type="ORF">BC624_101476</name>
    <name evidence="2" type="ORF">SAMN05443373_101476</name>
</gene>
<protein>
    <submittedName>
        <fullName evidence="2">Uncharacterized protein</fullName>
    </submittedName>
</protein>
<organism evidence="2 3">
    <name type="scientific">Flavobacterium granuli</name>
    <dbReference type="NCBI Taxonomy" id="280093"/>
    <lineage>
        <taxon>Bacteria</taxon>
        <taxon>Pseudomonadati</taxon>
        <taxon>Bacteroidota</taxon>
        <taxon>Flavobacteriia</taxon>
        <taxon>Flavobacteriales</taxon>
        <taxon>Flavobacteriaceae</taxon>
        <taxon>Flavobacterium</taxon>
    </lineage>
</organism>
<dbReference type="Proteomes" id="UP000237771">
    <property type="component" value="Unassembled WGS sequence"/>
</dbReference>
<accession>A0A1M5J0G5</accession>
<reference evidence="3" key="2">
    <citation type="submission" date="2016-11" db="EMBL/GenBank/DDBJ databases">
        <authorList>
            <person name="Varghese N."/>
            <person name="Submissions S."/>
        </authorList>
    </citation>
    <scope>NUCLEOTIDE SEQUENCE [LARGE SCALE GENOMIC DNA]</scope>
    <source>
        <strain evidence="3">DSM 19729</strain>
    </source>
</reference>
<dbReference type="EMBL" id="FQWO01000001">
    <property type="protein sequence ID" value="SHG34011.1"/>
    <property type="molecule type" value="Genomic_DNA"/>
</dbReference>
<evidence type="ECO:0000313" key="4">
    <source>
        <dbReference type="Proteomes" id="UP000237771"/>
    </source>
</evidence>
<reference evidence="2" key="1">
    <citation type="submission" date="2016-11" db="EMBL/GenBank/DDBJ databases">
        <authorList>
            <person name="Jaros S."/>
            <person name="Januszkiewicz K."/>
            <person name="Wedrychowicz H."/>
        </authorList>
    </citation>
    <scope>NUCLEOTIDE SEQUENCE [LARGE SCALE GENOMIC DNA]</scope>
    <source>
        <strain evidence="2">DSM 19729</strain>
    </source>
</reference>
<evidence type="ECO:0000313" key="3">
    <source>
        <dbReference type="Proteomes" id="UP000184384"/>
    </source>
</evidence>
<reference evidence="1 4" key="3">
    <citation type="submission" date="2018-03" db="EMBL/GenBank/DDBJ databases">
        <title>Genomic Encyclopedia of Archaeal and Bacterial Type Strains, Phase II (KMG-II): from individual species to whole genera.</title>
        <authorList>
            <person name="Goeker M."/>
        </authorList>
    </citation>
    <scope>NUCLEOTIDE SEQUENCE [LARGE SCALE GENOMIC DNA]</scope>
    <source>
        <strain evidence="1 4">DSM 17797</strain>
    </source>
</reference>
<dbReference type="OrthoDB" id="645138at2"/>
<dbReference type="RefSeq" id="WP_072939225.1">
    <property type="nucleotide sequence ID" value="NZ_FQWO01000001.1"/>
</dbReference>
<dbReference type="Proteomes" id="UP000184384">
    <property type="component" value="Unassembled WGS sequence"/>
</dbReference>
<dbReference type="STRING" id="280093.SAMN05443373_101476"/>
<keyword evidence="4" id="KW-1185">Reference proteome</keyword>
<proteinExistence type="predicted"/>
<dbReference type="AlphaFoldDB" id="A0A1M5J0G5"/>
<name>A0A1M5J0G5_9FLAO</name>
<dbReference type="EMBL" id="PVUB01000001">
    <property type="protein sequence ID" value="PRZ28185.1"/>
    <property type="molecule type" value="Genomic_DNA"/>
</dbReference>
<sequence length="245" mass="27078">MGKLEGIVRFTGSFDGLSFYKLRGKIVVRKTGGFKGDAIKTQANYVRTRENASQFGYCSRAGKALRMALFPFVRKIREPYMHNYVVSLLIQIVNFDTLSLRGCKTLTLGLASDEGRSLLNGFDFNKELSFKKVFPVAYTVSLAEGKFVVPVFKMGSLSFPVGATHIGLQFLLLRFDFDLLDYQLQTSEVCYFAKADSEASCELVAPAVGGNGSLLGLVFASFYQEINGERYALEGCVLSVVDLQV</sequence>
<evidence type="ECO:0000313" key="1">
    <source>
        <dbReference type="EMBL" id="PRZ28185.1"/>
    </source>
</evidence>
<evidence type="ECO:0000313" key="2">
    <source>
        <dbReference type="EMBL" id="SHG34011.1"/>
    </source>
</evidence>